<reference evidence="4" key="2">
    <citation type="journal article" date="2019" name="Int. J. Syst. Evol. Microbiol.">
        <title>The Global Catalogue of Microorganisms (GCM) 10K type strain sequencing project: providing services to taxonomists for standard genome sequencing and annotation.</title>
        <authorList>
            <consortium name="The Broad Institute Genomics Platform"/>
            <consortium name="The Broad Institute Genome Sequencing Center for Infectious Disease"/>
            <person name="Wu L."/>
            <person name="Ma J."/>
        </authorList>
    </citation>
    <scope>NUCLEOTIDE SEQUENCE [LARGE SCALE GENOMIC DNA]</scope>
    <source>
        <strain evidence="4">NBRC 107710</strain>
    </source>
</reference>
<evidence type="ECO:0008006" key="5">
    <source>
        <dbReference type="Google" id="ProtNLM"/>
    </source>
</evidence>
<dbReference type="RefSeq" id="WP_183503350.1">
    <property type="nucleotide sequence ID" value="NZ_BSPG01000004.1"/>
</dbReference>
<reference evidence="1" key="4">
    <citation type="submission" date="2023-01" db="EMBL/GenBank/DDBJ databases">
        <title>Draft genome sequence of Methylobacterium brachythecii strain NBRC 107710.</title>
        <authorList>
            <person name="Sun Q."/>
            <person name="Mori K."/>
        </authorList>
    </citation>
    <scope>NUCLEOTIDE SEQUENCE</scope>
    <source>
        <strain evidence="1">NBRC 107710</strain>
    </source>
</reference>
<gene>
    <name evidence="1" type="ORF">GCM10007884_13590</name>
    <name evidence="2" type="ORF">GGR33_001478</name>
</gene>
<evidence type="ECO:0000313" key="4">
    <source>
        <dbReference type="Proteomes" id="UP001156881"/>
    </source>
</evidence>
<keyword evidence="4" id="KW-1185">Reference proteome</keyword>
<proteinExistence type="predicted"/>
<dbReference type="PROSITE" id="PS51257">
    <property type="entry name" value="PROKAR_LIPOPROTEIN"/>
    <property type="match status" value="1"/>
</dbReference>
<protein>
    <recommendedName>
        <fullName evidence="5">Lipoprotein</fullName>
    </recommendedName>
</protein>
<evidence type="ECO:0000313" key="2">
    <source>
        <dbReference type="EMBL" id="MBB3901992.1"/>
    </source>
</evidence>
<dbReference type="Proteomes" id="UP001156881">
    <property type="component" value="Unassembled WGS sequence"/>
</dbReference>
<reference evidence="2 3" key="3">
    <citation type="submission" date="2020-08" db="EMBL/GenBank/DDBJ databases">
        <title>Genomic Encyclopedia of Type Strains, Phase IV (KMG-IV): sequencing the most valuable type-strain genomes for metagenomic binning, comparative biology and taxonomic classification.</title>
        <authorList>
            <person name="Goeker M."/>
        </authorList>
    </citation>
    <scope>NUCLEOTIDE SEQUENCE [LARGE SCALE GENOMIC DNA]</scope>
    <source>
        <strain evidence="2 3">DSM 24105</strain>
    </source>
</reference>
<dbReference type="EMBL" id="JACIDN010000002">
    <property type="protein sequence ID" value="MBB3901992.1"/>
    <property type="molecule type" value="Genomic_DNA"/>
</dbReference>
<reference evidence="1" key="1">
    <citation type="journal article" date="2014" name="Int. J. Syst. Evol. Microbiol.">
        <title>Complete genome of a new Firmicutes species belonging to the dominant human colonic microbiota ('Ruminococcus bicirculans') reveals two chromosomes and a selective capacity to utilize plant glucans.</title>
        <authorList>
            <consortium name="NISC Comparative Sequencing Program"/>
            <person name="Wegmann U."/>
            <person name="Louis P."/>
            <person name="Goesmann A."/>
            <person name="Henrissat B."/>
            <person name="Duncan S.H."/>
            <person name="Flint H.J."/>
        </authorList>
    </citation>
    <scope>NUCLEOTIDE SEQUENCE</scope>
    <source>
        <strain evidence="1">NBRC 107710</strain>
    </source>
</reference>
<evidence type="ECO:0000313" key="3">
    <source>
        <dbReference type="Proteomes" id="UP000517759"/>
    </source>
</evidence>
<evidence type="ECO:0000313" key="1">
    <source>
        <dbReference type="EMBL" id="GLS43374.1"/>
    </source>
</evidence>
<comment type="caution">
    <text evidence="2">The sequence shown here is derived from an EMBL/GenBank/DDBJ whole genome shotgun (WGS) entry which is preliminary data.</text>
</comment>
<sequence>MKIVNLIAAVALAGGVAACSKGNDCTPEAITKKSQELMTAIQQKIAADPSSGQELMKKFQEVGVKLQAANNNNAQACLAYDELLKTVK</sequence>
<organism evidence="2 3">
    <name type="scientific">Methylobacterium brachythecii</name>
    <dbReference type="NCBI Taxonomy" id="1176177"/>
    <lineage>
        <taxon>Bacteria</taxon>
        <taxon>Pseudomonadati</taxon>
        <taxon>Pseudomonadota</taxon>
        <taxon>Alphaproteobacteria</taxon>
        <taxon>Hyphomicrobiales</taxon>
        <taxon>Methylobacteriaceae</taxon>
        <taxon>Methylobacterium</taxon>
    </lineage>
</organism>
<dbReference type="EMBL" id="BSPG01000004">
    <property type="protein sequence ID" value="GLS43374.1"/>
    <property type="molecule type" value="Genomic_DNA"/>
</dbReference>
<dbReference type="Proteomes" id="UP000517759">
    <property type="component" value="Unassembled WGS sequence"/>
</dbReference>
<name>A0A7W6AEU1_9HYPH</name>
<dbReference type="AlphaFoldDB" id="A0A7W6AEU1"/>
<accession>A0A7W6AEU1</accession>